<organism evidence="2 3">
    <name type="scientific">Pelagomonas calceolata</name>
    <dbReference type="NCBI Taxonomy" id="35677"/>
    <lineage>
        <taxon>Eukaryota</taxon>
        <taxon>Sar</taxon>
        <taxon>Stramenopiles</taxon>
        <taxon>Ochrophyta</taxon>
        <taxon>Pelagophyceae</taxon>
        <taxon>Pelagomonadales</taxon>
        <taxon>Pelagomonadaceae</taxon>
        <taxon>Pelagomonas</taxon>
    </lineage>
</organism>
<keyword evidence="1" id="KW-0472">Membrane</keyword>
<comment type="caution">
    <text evidence="2">The sequence shown here is derived from an EMBL/GenBank/DDBJ whole genome shotgun (WGS) entry which is preliminary data.</text>
</comment>
<keyword evidence="3" id="KW-1185">Reference proteome</keyword>
<reference evidence="2" key="1">
    <citation type="submission" date="2021-11" db="EMBL/GenBank/DDBJ databases">
        <authorList>
            <consortium name="Genoscope - CEA"/>
            <person name="William W."/>
        </authorList>
    </citation>
    <scope>NUCLEOTIDE SEQUENCE</scope>
</reference>
<keyword evidence="1" id="KW-1133">Transmembrane helix</keyword>
<protein>
    <recommendedName>
        <fullName evidence="4">HIG1 domain-containing protein</fullName>
    </recommendedName>
</protein>
<evidence type="ECO:0000313" key="3">
    <source>
        <dbReference type="Proteomes" id="UP000789595"/>
    </source>
</evidence>
<proteinExistence type="predicted"/>
<dbReference type="OrthoDB" id="36576at2759"/>
<dbReference type="AlphaFoldDB" id="A0A8J2SP82"/>
<dbReference type="EMBL" id="CAKKNE010000005">
    <property type="protein sequence ID" value="CAH0376961.1"/>
    <property type="molecule type" value="Genomic_DNA"/>
</dbReference>
<gene>
    <name evidence="2" type="ORF">PECAL_5P15480</name>
</gene>
<accession>A0A8J2SP82</accession>
<feature type="transmembrane region" description="Helical" evidence="1">
    <location>
        <begin position="156"/>
        <end position="176"/>
    </location>
</feature>
<evidence type="ECO:0008006" key="4">
    <source>
        <dbReference type="Google" id="ProtNLM"/>
    </source>
</evidence>
<evidence type="ECO:0000313" key="2">
    <source>
        <dbReference type="EMBL" id="CAH0376961.1"/>
    </source>
</evidence>
<sequence>MAASPQPDATEAYSMESKKAQGAMNDALSNALTTAAPWLAISSAAVYAANSYWPAFRKSFGASGKTSLVIMPPIVAYNLAGEASVLRSLRADADGEAVAAPSKRTGMTWHLRAANLFCEHTLLSFAVVITPMYGAILANELSKPRYEGWRLSHALIHTRVFGQAAAVGSLVLVFGFKDALRKMGAPFEI</sequence>
<dbReference type="Proteomes" id="UP000789595">
    <property type="component" value="Unassembled WGS sequence"/>
</dbReference>
<keyword evidence="1" id="KW-0812">Transmembrane</keyword>
<evidence type="ECO:0000256" key="1">
    <source>
        <dbReference type="SAM" id="Phobius"/>
    </source>
</evidence>
<name>A0A8J2SP82_9STRA</name>
<feature type="transmembrane region" description="Helical" evidence="1">
    <location>
        <begin position="113"/>
        <end position="136"/>
    </location>
</feature>